<evidence type="ECO:0000313" key="3">
    <source>
        <dbReference type="Proteomes" id="UP000198575"/>
    </source>
</evidence>
<keyword evidence="3" id="KW-1185">Reference proteome</keyword>
<gene>
    <name evidence="2" type="ORF">SAMN05216289_11116</name>
</gene>
<feature type="signal peptide" evidence="1">
    <location>
        <begin position="1"/>
        <end position="25"/>
    </location>
</feature>
<dbReference type="Gene3D" id="3.40.50.1110">
    <property type="entry name" value="SGNH hydrolase"/>
    <property type="match status" value="1"/>
</dbReference>
<dbReference type="SUPFAM" id="SSF52266">
    <property type="entry name" value="SGNH hydrolase"/>
    <property type="match status" value="1"/>
</dbReference>
<dbReference type="EMBL" id="FOVF01000011">
    <property type="protein sequence ID" value="SFN27469.1"/>
    <property type="molecule type" value="Genomic_DNA"/>
</dbReference>
<keyword evidence="1" id="KW-0732">Signal</keyword>
<feature type="chain" id="PRO_5011687828" description="SGNH hydrolase-type esterase domain-containing protein" evidence="1">
    <location>
        <begin position="26"/>
        <end position="607"/>
    </location>
</feature>
<name>A0A1I4XQD4_9GAMM</name>
<organism evidence="2 3">
    <name type="scientific">Dokdonella immobilis</name>
    <dbReference type="NCBI Taxonomy" id="578942"/>
    <lineage>
        <taxon>Bacteria</taxon>
        <taxon>Pseudomonadati</taxon>
        <taxon>Pseudomonadota</taxon>
        <taxon>Gammaproteobacteria</taxon>
        <taxon>Lysobacterales</taxon>
        <taxon>Rhodanobacteraceae</taxon>
        <taxon>Dokdonella</taxon>
    </lineage>
</organism>
<evidence type="ECO:0000256" key="1">
    <source>
        <dbReference type="SAM" id="SignalP"/>
    </source>
</evidence>
<proteinExistence type="predicted"/>
<dbReference type="RefSeq" id="WP_092407354.1">
    <property type="nucleotide sequence ID" value="NZ_FOVF01000011.1"/>
</dbReference>
<dbReference type="GO" id="GO:0016788">
    <property type="term" value="F:hydrolase activity, acting on ester bonds"/>
    <property type="evidence" value="ECO:0007669"/>
    <property type="project" value="UniProtKB-ARBA"/>
</dbReference>
<protein>
    <recommendedName>
        <fullName evidence="4">SGNH hydrolase-type esterase domain-containing protein</fullName>
    </recommendedName>
</protein>
<dbReference type="AlphaFoldDB" id="A0A1I4XQD4"/>
<dbReference type="Proteomes" id="UP000198575">
    <property type="component" value="Unassembled WGS sequence"/>
</dbReference>
<evidence type="ECO:0000313" key="2">
    <source>
        <dbReference type="EMBL" id="SFN27469.1"/>
    </source>
</evidence>
<reference evidence="2 3" key="1">
    <citation type="submission" date="2016-10" db="EMBL/GenBank/DDBJ databases">
        <authorList>
            <person name="de Groot N.N."/>
        </authorList>
    </citation>
    <scope>NUCLEOTIDE SEQUENCE [LARGE SCALE GENOMIC DNA]</scope>
    <source>
        <strain evidence="2 3">CGMCC 1.7659</strain>
    </source>
</reference>
<evidence type="ECO:0008006" key="4">
    <source>
        <dbReference type="Google" id="ProtNLM"/>
    </source>
</evidence>
<dbReference type="OrthoDB" id="8901262at2"/>
<accession>A0A1I4XQD4</accession>
<dbReference type="InterPro" id="IPR036514">
    <property type="entry name" value="SGNH_hydro_sf"/>
</dbReference>
<sequence>MSSMISRAQMRIVACTLLASLSMHAVRVPAAEPDSSGTETAAWRGPYPWNYSGILERRPRPALMAGACSTAPAARVLLAGDSWAQYMWDDDAHNASFDKFGQADHLAISRSLGSNPGPGYSGAEYAVSGSEAREWVDTGNYPWIANVVAELVAEPNIGTVMFSLGGNDILAGKSGGGWYKDMDLDVPGAEEALFTRILADSETIVDAITAVRPGVDVLVSSYEYPNFNVSALWCWIYACPKRRDLSRDPDNALVTDAEINAMNLEVESRRIAWTNANPRLHFDHGDGEMHHYYGDGVSAAGVLPRPGQQAPDYLPFPGGNPSRPSLRENFRVVSGIAADPIHLNPDGYLYKVAVQTESYFFPKFRGQVSQTLSSLGGAFDGWTDGSAAGTEDIAIGDDGTRLSYGLVSFDTSAIAPDAVIESASLYLVQEARSGSNPFVTGNLGAPRLDVAASFGAPEVEASDASAPADASNAGCFVGSADANYYALRIDLSPAALATIRRDGLTQFRIAFTNTDAGVNRVQFHDGDAPPLTGPEVRETVEQVEEIQADGSVVARTIRGTALVHRGVAEILGNARPFLDLRYLDLIFRDGFELPGGTGASVAVPGSR</sequence>